<evidence type="ECO:0000256" key="3">
    <source>
        <dbReference type="ARBA" id="ARBA00023237"/>
    </source>
</evidence>
<dbReference type="InterPro" id="IPR037066">
    <property type="entry name" value="Plug_dom_sf"/>
</dbReference>
<dbReference type="InterPro" id="IPR036942">
    <property type="entry name" value="Beta-barrel_TonB_sf"/>
</dbReference>
<evidence type="ECO:0000259" key="5">
    <source>
        <dbReference type="Pfam" id="PF07715"/>
    </source>
</evidence>
<comment type="caution">
    <text evidence="6">The sequence shown here is derived from an EMBL/GenBank/DDBJ whole genome shotgun (WGS) entry which is preliminary data.</text>
</comment>
<comment type="subcellular location">
    <subcellularLocation>
        <location evidence="1">Cell outer membrane</location>
    </subcellularLocation>
</comment>
<name>A0A3P3WF16_9FLAO</name>
<feature type="domain" description="TonB-dependent receptor plug" evidence="5">
    <location>
        <begin position="118"/>
        <end position="219"/>
    </location>
</feature>
<dbReference type="EMBL" id="RQVR01000002">
    <property type="protein sequence ID" value="RRJ93690.1"/>
    <property type="molecule type" value="Genomic_DNA"/>
</dbReference>
<keyword evidence="2" id="KW-0472">Membrane</keyword>
<organism evidence="6 7">
    <name type="scientific">Flavobacterium macacae</name>
    <dbReference type="NCBI Taxonomy" id="2488993"/>
    <lineage>
        <taxon>Bacteria</taxon>
        <taxon>Pseudomonadati</taxon>
        <taxon>Bacteroidota</taxon>
        <taxon>Flavobacteriia</taxon>
        <taxon>Flavobacteriales</taxon>
        <taxon>Flavobacteriaceae</taxon>
        <taxon>Flavobacterium</taxon>
    </lineage>
</organism>
<feature type="chain" id="PRO_5018115649" evidence="4">
    <location>
        <begin position="20"/>
        <end position="749"/>
    </location>
</feature>
<gene>
    <name evidence="6" type="ORF">EG849_02295</name>
</gene>
<dbReference type="AlphaFoldDB" id="A0A3P3WF16"/>
<sequence>MQKQLLLIALCFVSSFSFSQELKGKITEATTANQPLLGASIQWLNTQIGTTTDENGEFSIPYNSEYTQLVISFVGFETDTLTVNSSEYIKHSLTQTKSLDEVVINKERKSLQRSNLQTANVSTMSSKELLKAACCNLAESFETNPSIDVNFSDALTGTKQIKMLGLTSPYLMITEENIPSVRGASQAYGLSFTPGTWVESIQITKGAGSVINGFESISGQINTELIKPVNDIPFFLNVYGSTDSRFELNTHFNKKVSDKWATSLFVHGNTRVSKNDMNDDGFLDNPLAKQINVLNRWQYTDLEKGWVSFINFRYMNDDKQTGEIDFDKDRDKLTTNYWGSEIKTQRYDVSAKLGYVFPDMPYQSIGLQTAFNGHDQESYFGLNQYDINQKSFYSNLIFSSIISNTLNKFSAGLNFTYDQYDEFVGVPNISKDFDRIDNSVGAFFEYTYDNTTNFSLVAGARVDNHNRLGTFVTPRLHMKYIPWERATLRASAGRGKRSANIFAENQQLFASSRVFDVLNTNGKIYGLDAEIAWNYGLSFMQGFTLFNRPADVSVDFYRTDFQNQAVVDLYASPQQALFYNLNGSSYANSLQLDFNYELATHFNLRTAYKYYEIETDYLSGSAQRPLQAKHRFFANLAYETHIAEKGQQWKFDFTYNWLGKQQLPNTLSNPEADRLPEFSPAFAVMNAQITRTFSSTFEVYVGGENIGNYKQDKAILGAADPFGTNFDSSITYAPIFGQMYYAGLRFKIK</sequence>
<dbReference type="SUPFAM" id="SSF49464">
    <property type="entry name" value="Carboxypeptidase regulatory domain-like"/>
    <property type="match status" value="1"/>
</dbReference>
<proteinExistence type="predicted"/>
<dbReference type="Gene3D" id="2.40.170.20">
    <property type="entry name" value="TonB-dependent receptor, beta-barrel domain"/>
    <property type="match status" value="1"/>
</dbReference>
<accession>A0A3P3WF16</accession>
<evidence type="ECO:0000256" key="1">
    <source>
        <dbReference type="ARBA" id="ARBA00004442"/>
    </source>
</evidence>
<evidence type="ECO:0000313" key="7">
    <source>
        <dbReference type="Proteomes" id="UP000271937"/>
    </source>
</evidence>
<dbReference type="Gene3D" id="2.60.40.1120">
    <property type="entry name" value="Carboxypeptidase-like, regulatory domain"/>
    <property type="match status" value="1"/>
</dbReference>
<keyword evidence="6" id="KW-0675">Receptor</keyword>
<dbReference type="Pfam" id="PF13715">
    <property type="entry name" value="CarbopepD_reg_2"/>
    <property type="match status" value="1"/>
</dbReference>
<dbReference type="SUPFAM" id="SSF56935">
    <property type="entry name" value="Porins"/>
    <property type="match status" value="1"/>
</dbReference>
<dbReference type="GO" id="GO:0009279">
    <property type="term" value="C:cell outer membrane"/>
    <property type="evidence" value="ECO:0007669"/>
    <property type="project" value="UniProtKB-SubCell"/>
</dbReference>
<evidence type="ECO:0000256" key="4">
    <source>
        <dbReference type="SAM" id="SignalP"/>
    </source>
</evidence>
<reference evidence="6 7" key="1">
    <citation type="submission" date="2018-11" db="EMBL/GenBank/DDBJ databases">
        <title>Flavobacterium sp. nov., YIM 102600 draft genome.</title>
        <authorList>
            <person name="Li G."/>
            <person name="Jiang Y."/>
        </authorList>
    </citation>
    <scope>NUCLEOTIDE SEQUENCE [LARGE SCALE GENOMIC DNA]</scope>
    <source>
        <strain evidence="6 7">YIM 102600</strain>
    </source>
</reference>
<feature type="signal peptide" evidence="4">
    <location>
        <begin position="1"/>
        <end position="19"/>
    </location>
</feature>
<dbReference type="RefSeq" id="WP_125011471.1">
    <property type="nucleotide sequence ID" value="NZ_RQVR01000002.1"/>
</dbReference>
<keyword evidence="3" id="KW-0998">Cell outer membrane</keyword>
<evidence type="ECO:0000256" key="2">
    <source>
        <dbReference type="ARBA" id="ARBA00023136"/>
    </source>
</evidence>
<dbReference type="Pfam" id="PF07715">
    <property type="entry name" value="Plug"/>
    <property type="match status" value="1"/>
</dbReference>
<protein>
    <submittedName>
        <fullName evidence="6">TonB-dependent receptor</fullName>
    </submittedName>
</protein>
<dbReference type="InterPro" id="IPR012910">
    <property type="entry name" value="Plug_dom"/>
</dbReference>
<keyword evidence="4" id="KW-0732">Signal</keyword>
<dbReference type="Proteomes" id="UP000271937">
    <property type="component" value="Unassembled WGS sequence"/>
</dbReference>
<dbReference type="InterPro" id="IPR008969">
    <property type="entry name" value="CarboxyPept-like_regulatory"/>
</dbReference>
<evidence type="ECO:0000313" key="6">
    <source>
        <dbReference type="EMBL" id="RRJ93690.1"/>
    </source>
</evidence>
<dbReference type="Gene3D" id="2.170.130.10">
    <property type="entry name" value="TonB-dependent receptor, plug domain"/>
    <property type="match status" value="1"/>
</dbReference>
<keyword evidence="7" id="KW-1185">Reference proteome</keyword>
<dbReference type="OrthoDB" id="1109239at2"/>